<keyword evidence="1" id="KW-0472">Membrane</keyword>
<dbReference type="RefSeq" id="WP_075031279.1">
    <property type="nucleotide sequence ID" value="NZ_FONR01000016.1"/>
</dbReference>
<accession>A0A1I2PQK9</accession>
<evidence type="ECO:0000313" key="3">
    <source>
        <dbReference type="Proteomes" id="UP000181942"/>
    </source>
</evidence>
<feature type="transmembrane region" description="Helical" evidence="1">
    <location>
        <begin position="39"/>
        <end position="58"/>
    </location>
</feature>
<evidence type="ECO:0000256" key="1">
    <source>
        <dbReference type="SAM" id="Phobius"/>
    </source>
</evidence>
<dbReference type="EMBL" id="FONR01000016">
    <property type="protein sequence ID" value="SFG15711.1"/>
    <property type="molecule type" value="Genomic_DNA"/>
</dbReference>
<name>A0A1I2PQK9_9ACTN</name>
<organism evidence="2 3">
    <name type="scientific">Streptomyces mirabilis</name>
    <dbReference type="NCBI Taxonomy" id="68239"/>
    <lineage>
        <taxon>Bacteria</taxon>
        <taxon>Bacillati</taxon>
        <taxon>Actinomycetota</taxon>
        <taxon>Actinomycetes</taxon>
        <taxon>Kitasatosporales</taxon>
        <taxon>Streptomycetaceae</taxon>
        <taxon>Streptomyces</taxon>
    </lineage>
</organism>
<dbReference type="Proteomes" id="UP000181942">
    <property type="component" value="Unassembled WGS sequence"/>
</dbReference>
<proteinExistence type="predicted"/>
<feature type="transmembrane region" description="Helical" evidence="1">
    <location>
        <begin position="6"/>
        <end position="27"/>
    </location>
</feature>
<reference evidence="2 3" key="1">
    <citation type="submission" date="2016-10" db="EMBL/GenBank/DDBJ databases">
        <authorList>
            <person name="de Groot N.N."/>
        </authorList>
    </citation>
    <scope>NUCLEOTIDE SEQUENCE [LARGE SCALE GENOMIC DNA]</scope>
    <source>
        <strain evidence="2 3">OK461</strain>
    </source>
</reference>
<feature type="transmembrane region" description="Helical" evidence="1">
    <location>
        <begin position="127"/>
        <end position="149"/>
    </location>
</feature>
<dbReference type="OrthoDB" id="3483677at2"/>
<keyword evidence="1" id="KW-0812">Transmembrane</keyword>
<dbReference type="AlphaFoldDB" id="A0A1I2PQK9"/>
<evidence type="ECO:0000313" key="2">
    <source>
        <dbReference type="EMBL" id="SFG15711.1"/>
    </source>
</evidence>
<sequence>MVYLLLLLVPGGLVAAFAFVGYCFGTLGRIGLRRADRVVWLRVVAALMGAATAVLYVWGLVHLVVAVMDAEENGADSAPLRPCRAPGWEERAQDPGSVDYTVRYLPIRFVCETGDGDSHVTDAVPDYLNPSVLGFALAGAGCAGAARLVSQRPGPRATREPSH</sequence>
<protein>
    <submittedName>
        <fullName evidence="2">Uncharacterized protein</fullName>
    </submittedName>
</protein>
<keyword evidence="1" id="KW-1133">Transmembrane helix</keyword>
<gene>
    <name evidence="2" type="ORF">SAMN02787118_116165</name>
</gene>